<protein>
    <submittedName>
        <fullName evidence="2">Uncharacterized protein</fullName>
    </submittedName>
</protein>
<evidence type="ECO:0000313" key="2">
    <source>
        <dbReference type="EMBL" id="KAK9670880.1"/>
    </source>
</evidence>
<dbReference type="AlphaFoldDB" id="A0AAW1H3T0"/>
<name>A0AAW1H3T0_POPJA</name>
<dbReference type="Proteomes" id="UP001458880">
    <property type="component" value="Unassembled WGS sequence"/>
</dbReference>
<keyword evidence="3" id="KW-1185">Reference proteome</keyword>
<evidence type="ECO:0000256" key="1">
    <source>
        <dbReference type="SAM" id="MobiDB-lite"/>
    </source>
</evidence>
<accession>A0AAW1H3T0</accession>
<gene>
    <name evidence="2" type="ORF">QE152_g41146</name>
</gene>
<sequence>MENTSSTACTVKLNTTSSTACTPPVIDLKKIPEPSSVSINGRNAENKTKSRPSEEKIARSQSVPSTVTMQCELKIPDKTNSKQVDNKNKILILSDSQGRNSAALLNKLLDYNYSVQSICKPNAMFDDVVRCDNSLFDFNKTIFNNLKLFNAEGRYFVETNEIIDIYSDKYNRAFHLNVKCFWKRQVILLYCEINS</sequence>
<dbReference type="EMBL" id="JASPKY010002070">
    <property type="protein sequence ID" value="KAK9670880.1"/>
    <property type="molecule type" value="Genomic_DNA"/>
</dbReference>
<proteinExistence type="predicted"/>
<reference evidence="2 3" key="1">
    <citation type="journal article" date="2024" name="BMC Genomics">
        <title>De novo assembly and annotation of Popillia japonica's genome with initial clues to its potential as an invasive pest.</title>
        <authorList>
            <person name="Cucini C."/>
            <person name="Boschi S."/>
            <person name="Funari R."/>
            <person name="Cardaioli E."/>
            <person name="Iannotti N."/>
            <person name="Marturano G."/>
            <person name="Paoli F."/>
            <person name="Bruttini M."/>
            <person name="Carapelli A."/>
            <person name="Frati F."/>
            <person name="Nardi F."/>
        </authorList>
    </citation>
    <scope>NUCLEOTIDE SEQUENCE [LARGE SCALE GENOMIC DNA]</scope>
    <source>
        <strain evidence="2">DMR45628</strain>
    </source>
</reference>
<evidence type="ECO:0000313" key="3">
    <source>
        <dbReference type="Proteomes" id="UP001458880"/>
    </source>
</evidence>
<feature type="region of interest" description="Disordered" evidence="1">
    <location>
        <begin position="32"/>
        <end position="61"/>
    </location>
</feature>
<organism evidence="2 3">
    <name type="scientific">Popillia japonica</name>
    <name type="common">Japanese beetle</name>
    <dbReference type="NCBI Taxonomy" id="7064"/>
    <lineage>
        <taxon>Eukaryota</taxon>
        <taxon>Metazoa</taxon>
        <taxon>Ecdysozoa</taxon>
        <taxon>Arthropoda</taxon>
        <taxon>Hexapoda</taxon>
        <taxon>Insecta</taxon>
        <taxon>Pterygota</taxon>
        <taxon>Neoptera</taxon>
        <taxon>Endopterygota</taxon>
        <taxon>Coleoptera</taxon>
        <taxon>Polyphaga</taxon>
        <taxon>Scarabaeiformia</taxon>
        <taxon>Scarabaeidae</taxon>
        <taxon>Rutelinae</taxon>
        <taxon>Popillia</taxon>
    </lineage>
</organism>
<comment type="caution">
    <text evidence="2">The sequence shown here is derived from an EMBL/GenBank/DDBJ whole genome shotgun (WGS) entry which is preliminary data.</text>
</comment>
<feature type="compositionally biased region" description="Basic and acidic residues" evidence="1">
    <location>
        <begin position="44"/>
        <end position="58"/>
    </location>
</feature>